<organism evidence="1 2">
    <name type="scientific">Dentiscutata heterogama</name>
    <dbReference type="NCBI Taxonomy" id="1316150"/>
    <lineage>
        <taxon>Eukaryota</taxon>
        <taxon>Fungi</taxon>
        <taxon>Fungi incertae sedis</taxon>
        <taxon>Mucoromycota</taxon>
        <taxon>Glomeromycotina</taxon>
        <taxon>Glomeromycetes</taxon>
        <taxon>Diversisporales</taxon>
        <taxon>Gigasporaceae</taxon>
        <taxon>Dentiscutata</taxon>
    </lineage>
</organism>
<evidence type="ECO:0000313" key="2">
    <source>
        <dbReference type="Proteomes" id="UP000789702"/>
    </source>
</evidence>
<dbReference type="EMBL" id="CAJVPU010025591">
    <property type="protein sequence ID" value="CAG8696724.1"/>
    <property type="molecule type" value="Genomic_DNA"/>
</dbReference>
<feature type="non-terminal residue" evidence="1">
    <location>
        <position position="51"/>
    </location>
</feature>
<comment type="caution">
    <text evidence="1">The sequence shown here is derived from an EMBL/GenBank/DDBJ whole genome shotgun (WGS) entry which is preliminary data.</text>
</comment>
<feature type="non-terminal residue" evidence="1">
    <location>
        <position position="1"/>
    </location>
</feature>
<dbReference type="Proteomes" id="UP000789702">
    <property type="component" value="Unassembled WGS sequence"/>
</dbReference>
<protein>
    <submittedName>
        <fullName evidence="1">5791_t:CDS:1</fullName>
    </submittedName>
</protein>
<proteinExistence type="predicted"/>
<name>A0ACA9P7V3_9GLOM</name>
<keyword evidence="2" id="KW-1185">Reference proteome</keyword>
<gene>
    <name evidence="1" type="ORF">DHETER_LOCUS11546</name>
</gene>
<evidence type="ECO:0000313" key="1">
    <source>
        <dbReference type="EMBL" id="CAG8696724.1"/>
    </source>
</evidence>
<accession>A0ACA9P7V3</accession>
<reference evidence="1" key="1">
    <citation type="submission" date="2021-06" db="EMBL/GenBank/DDBJ databases">
        <authorList>
            <person name="Kallberg Y."/>
            <person name="Tangrot J."/>
            <person name="Rosling A."/>
        </authorList>
    </citation>
    <scope>NUCLEOTIDE SEQUENCE</scope>
    <source>
        <strain evidence="1">IL203A</strain>
    </source>
</reference>
<sequence length="51" mass="6294">MVKVNQNTIPLINELQQVNKEKNKNEVQLKEAKEYQNRYEKLETKFHDRYE</sequence>